<protein>
    <submittedName>
        <fullName evidence="5">Pumilio-like protein isoform B</fullName>
    </submittedName>
</protein>
<feature type="repeat" description="Pumilio" evidence="2">
    <location>
        <begin position="621"/>
        <end position="657"/>
    </location>
</feature>
<feature type="region of interest" description="Disordered" evidence="3">
    <location>
        <begin position="92"/>
        <end position="120"/>
    </location>
</feature>
<keyword evidence="1" id="KW-0677">Repeat</keyword>
<name>A0A2P6TCH8_CHLSO</name>
<proteinExistence type="predicted"/>
<dbReference type="GO" id="GO:0005737">
    <property type="term" value="C:cytoplasm"/>
    <property type="evidence" value="ECO:0007669"/>
    <property type="project" value="TreeGrafter"/>
</dbReference>
<dbReference type="PANTHER" id="PTHR12537">
    <property type="entry name" value="RNA BINDING PROTEIN PUMILIO-RELATED"/>
    <property type="match status" value="1"/>
</dbReference>
<dbReference type="InterPro" id="IPR011989">
    <property type="entry name" value="ARM-like"/>
</dbReference>
<dbReference type="Pfam" id="PF00806">
    <property type="entry name" value="PUF"/>
    <property type="match status" value="1"/>
</dbReference>
<dbReference type="Pfam" id="PF22493">
    <property type="entry name" value="PUF_NOP9"/>
    <property type="match status" value="1"/>
</dbReference>
<dbReference type="EMBL" id="LHPG02000024">
    <property type="protein sequence ID" value="PRW20332.1"/>
    <property type="molecule type" value="Genomic_DNA"/>
</dbReference>
<dbReference type="SMART" id="SM00025">
    <property type="entry name" value="Pumilio"/>
    <property type="match status" value="8"/>
</dbReference>
<sequence length="1254" mass="133538">MQAEGRLKMPPGPTVNLLATAGSGHVAAAYSPASSPFAHGSTSSSRSSPAFISRTGSGVSEDVSAGGPDLTAATLQALGRQASLAAAAAAASGSPTSGASGSPHGASTPHPAPGRSNLGPAVAGVRQAAELEASMQGLTINTGTRAQGFPAATGAVPTPVEVFARFPQDQTAGPSGRAAGGLAAAGYGSAPDGYLPPGAFYVGSPPGAYGSPPGYGMPPGMFAPGPPHGPAYYPQPMGPQQHPPGYVMHPYYGMVPASHPAAAGAYSGPMPHGAYGMYPPHPAGGPAGGKGGYGEAADYARQYQAMMSYMQGFGMMVSPRGSPGFGMMVSPRGSPGFGMMVSPRGSPGFGMMVSPRGSPGFGMMVSPRGSPGFGMMVSPSGSPERMSRPLSQPNFRRNGGSSIGSQASRDESRGRVGGRPSRLSLDMSASKSENGDAHRLDPELVPFVSEDKADLHSELLEEFRASSEGRQWALEDLKGHLYPFCRDQHGSRLVQQQLESADPALVAELFGEVQHKLLPLMVDVFGNYVVQRFLERGGPEVQAAVGAAIRGKALPLSLQVYGCRVVQKALEVLPQGERVAVCGELTEHTLRCVRDQNGNHVVQKCIECVQPSDPARTMIETIVNKGQTLSTHTFGCRLVQRVLEFCSIEELKERVIADVLGTTLQLSHDQYGNYVVQHLVTKGPEPARDAIVAKVAPQVMTLAQHKYASNVVEACLKHGRQAHRDAIVDTMVREAAVRPTCLVTLMRDQFGNYVVQRALDVATPAQRAALLATIQPHLEALRKYTYGKHIVNKVEALLAAQVQAQAEAGAPAAAAEPAAALLLPVVVAAEQAAGAVLTRARPLYGLAQPEMEAAVVAASERHGPVTKAGPVPSQFWTDERRPWRERVFLEMLKRDAVQPRSSDYWAADPATGELALRPLALPYPLCHTYVNHKYKVIFIIHPKSASTAIKRYMQLCRIQQTESCLSPLDDAAQLEPLGDKWHEYFVFTFVRNPWVRAFSSWKFLRQGYMLPPGGIKMAAEDAPLASGKDAAHFGPEDQEPCAEAGWADFCGDPLMLGRLCLVQPHCCPGREGQHFMHYHMTDQPGLTACHAANGSESYAAHSFYCRREGQHFMHYHMTDQATCLLTADGQLAVDFIGRVENVDEDMREAIKIINSRLPPGVEPLQLGDEVAARNVGPAGEAAGPPENARYLPAFQGAANSTCFRKLARFYAKDVKLMYPQLYSEWGGEEAAGAAAAAAAAGGHQAWRRSRLRLD</sequence>
<dbReference type="GO" id="GO:0016020">
    <property type="term" value="C:membrane"/>
    <property type="evidence" value="ECO:0007669"/>
    <property type="project" value="InterPro"/>
</dbReference>
<dbReference type="GO" id="GO:0008146">
    <property type="term" value="F:sulfotransferase activity"/>
    <property type="evidence" value="ECO:0007669"/>
    <property type="project" value="InterPro"/>
</dbReference>
<feature type="region of interest" description="Disordered" evidence="3">
    <location>
        <begin position="372"/>
        <end position="439"/>
    </location>
</feature>
<feature type="domain" description="PUM-HD" evidence="4">
    <location>
        <begin position="455"/>
        <end position="798"/>
    </location>
</feature>
<dbReference type="InterPro" id="IPR016024">
    <property type="entry name" value="ARM-type_fold"/>
</dbReference>
<dbReference type="InterPro" id="IPR033712">
    <property type="entry name" value="Pumilio_RNA-bd"/>
</dbReference>
<gene>
    <name evidence="5" type="ORF">C2E21_9099</name>
</gene>
<feature type="repeat" description="Pumilio" evidence="2">
    <location>
        <begin position="658"/>
        <end position="693"/>
    </location>
</feature>
<dbReference type="PROSITE" id="PS50303">
    <property type="entry name" value="PUM_HD"/>
    <property type="match status" value="1"/>
</dbReference>
<dbReference type="Pfam" id="PF03567">
    <property type="entry name" value="Sulfotransfer_2"/>
    <property type="match status" value="1"/>
</dbReference>
<comment type="caution">
    <text evidence="5">The sequence shown here is derived from an EMBL/GenBank/DDBJ whole genome shotgun (WGS) entry which is preliminary data.</text>
</comment>
<feature type="compositionally biased region" description="Low complexity" evidence="3">
    <location>
        <begin position="92"/>
        <end position="108"/>
    </location>
</feature>
<accession>A0A2P6TCH8</accession>
<dbReference type="InterPro" id="IPR001313">
    <property type="entry name" value="Pumilio_RNA-bd_rpt"/>
</dbReference>
<feature type="repeat" description="Pumilio" evidence="2">
    <location>
        <begin position="548"/>
        <end position="583"/>
    </location>
</feature>
<dbReference type="STRING" id="3076.A0A2P6TCH8"/>
<dbReference type="SUPFAM" id="SSF48371">
    <property type="entry name" value="ARM repeat"/>
    <property type="match status" value="1"/>
</dbReference>
<feature type="repeat" description="Pumilio" evidence="2">
    <location>
        <begin position="694"/>
        <end position="729"/>
    </location>
</feature>
<feature type="repeat" description="Pumilio" evidence="2">
    <location>
        <begin position="584"/>
        <end position="620"/>
    </location>
</feature>
<reference evidence="5 6" key="1">
    <citation type="journal article" date="2018" name="Plant J.">
        <title>Genome sequences of Chlorella sorokiniana UTEX 1602 and Micractinium conductrix SAG 241.80: implications to maltose excretion by a green alga.</title>
        <authorList>
            <person name="Arriola M.B."/>
            <person name="Velmurugan N."/>
            <person name="Zhang Y."/>
            <person name="Plunkett M.H."/>
            <person name="Hondzo H."/>
            <person name="Barney B.M."/>
        </authorList>
    </citation>
    <scope>NUCLEOTIDE SEQUENCE [LARGE SCALE GENOMIC DNA]</scope>
    <source>
        <strain evidence="6">UTEX 1602</strain>
    </source>
</reference>
<evidence type="ECO:0000256" key="3">
    <source>
        <dbReference type="SAM" id="MobiDB-lite"/>
    </source>
</evidence>
<evidence type="ECO:0000256" key="2">
    <source>
        <dbReference type="PROSITE-ProRule" id="PRU00317"/>
    </source>
</evidence>
<dbReference type="CDD" id="cd07920">
    <property type="entry name" value="Pumilio"/>
    <property type="match status" value="1"/>
</dbReference>
<dbReference type="GO" id="GO:0003729">
    <property type="term" value="F:mRNA binding"/>
    <property type="evidence" value="ECO:0007669"/>
    <property type="project" value="TreeGrafter"/>
</dbReference>
<dbReference type="Proteomes" id="UP000239899">
    <property type="component" value="Unassembled WGS sequence"/>
</dbReference>
<dbReference type="PANTHER" id="PTHR12537:SF12">
    <property type="entry name" value="MATERNAL PROTEIN PUMILIO"/>
    <property type="match status" value="1"/>
</dbReference>
<evidence type="ECO:0000313" key="5">
    <source>
        <dbReference type="EMBL" id="PRW20332.1"/>
    </source>
</evidence>
<dbReference type="InterPro" id="IPR033133">
    <property type="entry name" value="PUM-HD"/>
</dbReference>
<dbReference type="OrthoDB" id="668540at2759"/>
<dbReference type="InterPro" id="IPR005331">
    <property type="entry name" value="Sulfotransferase"/>
</dbReference>
<feature type="compositionally biased region" description="Low complexity" evidence="3">
    <location>
        <begin position="33"/>
        <end position="48"/>
    </location>
</feature>
<keyword evidence="6" id="KW-1185">Reference proteome</keyword>
<organism evidence="5 6">
    <name type="scientific">Chlorella sorokiniana</name>
    <name type="common">Freshwater green alga</name>
    <dbReference type="NCBI Taxonomy" id="3076"/>
    <lineage>
        <taxon>Eukaryota</taxon>
        <taxon>Viridiplantae</taxon>
        <taxon>Chlorophyta</taxon>
        <taxon>core chlorophytes</taxon>
        <taxon>Trebouxiophyceae</taxon>
        <taxon>Chlorellales</taxon>
        <taxon>Chlorellaceae</taxon>
        <taxon>Chlorella clade</taxon>
        <taxon>Chlorella</taxon>
    </lineage>
</organism>
<evidence type="ECO:0000256" key="1">
    <source>
        <dbReference type="ARBA" id="ARBA00022737"/>
    </source>
</evidence>
<feature type="repeat" description="Pumilio" evidence="2">
    <location>
        <begin position="476"/>
        <end position="511"/>
    </location>
</feature>
<dbReference type="PROSITE" id="PS50302">
    <property type="entry name" value="PUM"/>
    <property type="match status" value="8"/>
</dbReference>
<feature type="compositionally biased region" description="Polar residues" evidence="3">
    <location>
        <begin position="389"/>
        <end position="407"/>
    </location>
</feature>
<evidence type="ECO:0000313" key="6">
    <source>
        <dbReference type="Proteomes" id="UP000239899"/>
    </source>
</evidence>
<dbReference type="AlphaFoldDB" id="A0A2P6TCH8"/>
<dbReference type="Gene3D" id="1.25.10.10">
    <property type="entry name" value="Leucine-rich Repeat Variant"/>
    <property type="match status" value="1"/>
</dbReference>
<feature type="region of interest" description="Disordered" evidence="3">
    <location>
        <begin position="33"/>
        <end position="65"/>
    </location>
</feature>
<feature type="repeat" description="Pumilio" evidence="2">
    <location>
        <begin position="736"/>
        <end position="772"/>
    </location>
</feature>
<feature type="repeat" description="Pumilio" evidence="2">
    <location>
        <begin position="512"/>
        <end position="547"/>
    </location>
</feature>
<dbReference type="GO" id="GO:0010608">
    <property type="term" value="P:post-transcriptional regulation of gene expression"/>
    <property type="evidence" value="ECO:0007669"/>
    <property type="project" value="TreeGrafter"/>
</dbReference>
<evidence type="ECO:0000259" key="4">
    <source>
        <dbReference type="PROSITE" id="PS50303"/>
    </source>
</evidence>